<dbReference type="InterPro" id="IPR004090">
    <property type="entry name" value="Chemotax_Me-accpt_rcpt"/>
</dbReference>
<dbReference type="RefSeq" id="WP_148510224.1">
    <property type="nucleotide sequence ID" value="NZ_BQNJ01000002.1"/>
</dbReference>
<comment type="caution">
    <text evidence="7">The sequence shown here is derived from an EMBL/GenBank/DDBJ whole genome shotgun (WGS) entry which is preliminary data.</text>
</comment>
<dbReference type="SMART" id="SM00283">
    <property type="entry name" value="MA"/>
    <property type="match status" value="1"/>
</dbReference>
<evidence type="ECO:0000259" key="5">
    <source>
        <dbReference type="PROSITE" id="PS50111"/>
    </source>
</evidence>
<dbReference type="PRINTS" id="PR00260">
    <property type="entry name" value="CHEMTRNSDUCR"/>
</dbReference>
<dbReference type="Pfam" id="PF12729">
    <property type="entry name" value="4HB_MCP_1"/>
    <property type="match status" value="1"/>
</dbReference>
<feature type="transmembrane region" description="Helical" evidence="4">
    <location>
        <begin position="12"/>
        <end position="33"/>
    </location>
</feature>
<evidence type="ECO:0000256" key="1">
    <source>
        <dbReference type="ARBA" id="ARBA00022500"/>
    </source>
</evidence>
<keyword evidence="4" id="KW-1133">Transmembrane helix</keyword>
<protein>
    <submittedName>
        <fullName evidence="7">Methyl-accepting chemotaxis protein</fullName>
    </submittedName>
</protein>
<feature type="transmembrane region" description="Helical" evidence="4">
    <location>
        <begin position="184"/>
        <end position="206"/>
    </location>
</feature>
<evidence type="ECO:0000256" key="2">
    <source>
        <dbReference type="ARBA" id="ARBA00029447"/>
    </source>
</evidence>
<dbReference type="PANTHER" id="PTHR43531">
    <property type="entry name" value="PROTEIN ICFG"/>
    <property type="match status" value="1"/>
</dbReference>
<gene>
    <name evidence="7" type="ORF">CE91St55_59310</name>
</gene>
<dbReference type="InterPro" id="IPR004089">
    <property type="entry name" value="MCPsignal_dom"/>
</dbReference>
<dbReference type="AlphaFoldDB" id="A0AA37JLU8"/>
<dbReference type="Pfam" id="PF00015">
    <property type="entry name" value="MCPsignal"/>
    <property type="match status" value="1"/>
</dbReference>
<keyword evidence="3" id="KW-0807">Transducer</keyword>
<evidence type="ECO:0000256" key="3">
    <source>
        <dbReference type="PROSITE-ProRule" id="PRU00284"/>
    </source>
</evidence>
<dbReference type="PROSITE" id="PS50885">
    <property type="entry name" value="HAMP"/>
    <property type="match status" value="1"/>
</dbReference>
<dbReference type="PANTHER" id="PTHR43531:SF11">
    <property type="entry name" value="METHYL-ACCEPTING CHEMOTAXIS PROTEIN 3"/>
    <property type="match status" value="1"/>
</dbReference>
<name>A0AA37JLU8_9FIRM</name>
<evidence type="ECO:0000259" key="6">
    <source>
        <dbReference type="PROSITE" id="PS50885"/>
    </source>
</evidence>
<dbReference type="SUPFAM" id="SSF58104">
    <property type="entry name" value="Methyl-accepting chemotaxis protein (MCP) signaling domain"/>
    <property type="match status" value="1"/>
</dbReference>
<accession>A0AA37JLU8</accession>
<dbReference type="InterPro" id="IPR003660">
    <property type="entry name" value="HAMP_dom"/>
</dbReference>
<dbReference type="GO" id="GO:0007165">
    <property type="term" value="P:signal transduction"/>
    <property type="evidence" value="ECO:0007669"/>
    <property type="project" value="UniProtKB-KW"/>
</dbReference>
<comment type="similarity">
    <text evidence="2">Belongs to the methyl-accepting chemotaxis (MCP) protein family.</text>
</comment>
<organism evidence="7 8">
    <name type="scientific">Hungatella hathewayi</name>
    <dbReference type="NCBI Taxonomy" id="154046"/>
    <lineage>
        <taxon>Bacteria</taxon>
        <taxon>Bacillati</taxon>
        <taxon>Bacillota</taxon>
        <taxon>Clostridia</taxon>
        <taxon>Lachnospirales</taxon>
        <taxon>Lachnospiraceae</taxon>
        <taxon>Hungatella</taxon>
    </lineage>
</organism>
<reference evidence="7" key="1">
    <citation type="submission" date="2022-01" db="EMBL/GenBank/DDBJ databases">
        <title>Novel bile acid biosynthetic pathways are enriched in the microbiome of centenarians.</title>
        <authorList>
            <person name="Sato Y."/>
            <person name="Atarashi K."/>
            <person name="Plichta R.D."/>
            <person name="Arai Y."/>
            <person name="Sasajima S."/>
            <person name="Kearney M.S."/>
            <person name="Suda W."/>
            <person name="Takeshita K."/>
            <person name="Sasaki T."/>
            <person name="Okamoto S."/>
            <person name="Skelly N.A."/>
            <person name="Okamura Y."/>
            <person name="Vlamakis H."/>
            <person name="Li Y."/>
            <person name="Tanoue T."/>
            <person name="Takei H."/>
            <person name="Nittono H."/>
            <person name="Narushima S."/>
            <person name="Irie J."/>
            <person name="Itoh H."/>
            <person name="Moriya K."/>
            <person name="Sugiura Y."/>
            <person name="Suematsu M."/>
            <person name="Moritoki N."/>
            <person name="Shibata S."/>
            <person name="Littman R.D."/>
            <person name="Fischbach A.M."/>
            <person name="Uwamino Y."/>
            <person name="Inoue T."/>
            <person name="Honda A."/>
            <person name="Hattori M."/>
            <person name="Murai T."/>
            <person name="Xavier J.R."/>
            <person name="Hirose N."/>
            <person name="Honda K."/>
        </authorList>
    </citation>
    <scope>NUCLEOTIDE SEQUENCE</scope>
    <source>
        <strain evidence="7">CE91-St55</strain>
    </source>
</reference>
<keyword evidence="4" id="KW-0472">Membrane</keyword>
<dbReference type="EMBL" id="BQNJ01000002">
    <property type="protein sequence ID" value="GKH03950.1"/>
    <property type="molecule type" value="Genomic_DNA"/>
</dbReference>
<feature type="domain" description="Methyl-accepting transducer" evidence="5">
    <location>
        <begin position="310"/>
        <end position="539"/>
    </location>
</feature>
<dbReference type="GO" id="GO:0005886">
    <property type="term" value="C:plasma membrane"/>
    <property type="evidence" value="ECO:0007669"/>
    <property type="project" value="TreeGrafter"/>
</dbReference>
<keyword evidence="1" id="KW-0145">Chemotaxis</keyword>
<evidence type="ECO:0000313" key="7">
    <source>
        <dbReference type="EMBL" id="GKH03950.1"/>
    </source>
</evidence>
<dbReference type="InterPro" id="IPR051310">
    <property type="entry name" value="MCP_chemotaxis"/>
</dbReference>
<dbReference type="Pfam" id="PF00672">
    <property type="entry name" value="HAMP"/>
    <property type="match status" value="1"/>
</dbReference>
<dbReference type="PROSITE" id="PS50111">
    <property type="entry name" value="CHEMOTAXIS_TRANSDUC_2"/>
    <property type="match status" value="1"/>
</dbReference>
<dbReference type="InterPro" id="IPR024478">
    <property type="entry name" value="HlyB_4HB_MCP"/>
</dbReference>
<dbReference type="GO" id="GO:0006935">
    <property type="term" value="P:chemotaxis"/>
    <property type="evidence" value="ECO:0007669"/>
    <property type="project" value="UniProtKB-KW"/>
</dbReference>
<feature type="domain" description="HAMP" evidence="6">
    <location>
        <begin position="208"/>
        <end position="260"/>
    </location>
</feature>
<evidence type="ECO:0000313" key="8">
    <source>
        <dbReference type="Proteomes" id="UP001055091"/>
    </source>
</evidence>
<proteinExistence type="inferred from homology"/>
<dbReference type="Gene3D" id="1.10.287.950">
    <property type="entry name" value="Methyl-accepting chemotaxis protein"/>
    <property type="match status" value="1"/>
</dbReference>
<sequence length="561" mass="61265">MKNLKVSRKLTISYGFILSLLVISIVVSIGNLISIRSKVEVFYNGPFRVLNAANTVNSSFEAMQKSVFRAISSTSQANTEQALENARAWERKIQEQIPVIQKDFLGDQAIVERLQAALDELAPQREHVLDLAVQNQKAEASAYMEANNIITIHKAQAELDELIEIADRKADELIVNLHAMQTKFITILSVLGIASVLVSVFFGIYITRGITRPIKELEAAARQMEQGHLKIDVNYASKDELGSLSDSMRQMSDKISYYMDAISRVMRQLADSNLEIPHYDDFQGDFLPVQESLLIVLNSLNEIISEINMFSDQVANGADQVSNGAQILSQGVIAQASSVEELAATMSEISQQVKENAETSQVVKTAAGEMGANILACNQQMQEMKNAMEKINQNSTQIRTIIKTIDDIAFQTNILALNAAVEAARAGESGKGFSVVAQEVRSLATRSSDASKSTEALIEQSLAAVVYGTKVAEETAASLRNIAGGTDEMISKINQIAEASKRQAAATEMVSTGIDQISDIVQTNSATAEESAAASEELYGQSQVLKSRVSRFKLHVSRPEY</sequence>
<dbReference type="CDD" id="cd06225">
    <property type="entry name" value="HAMP"/>
    <property type="match status" value="1"/>
</dbReference>
<dbReference type="Gene3D" id="6.10.340.10">
    <property type="match status" value="1"/>
</dbReference>
<dbReference type="SMART" id="SM00304">
    <property type="entry name" value="HAMP"/>
    <property type="match status" value="1"/>
</dbReference>
<dbReference type="GO" id="GO:0004888">
    <property type="term" value="F:transmembrane signaling receptor activity"/>
    <property type="evidence" value="ECO:0007669"/>
    <property type="project" value="InterPro"/>
</dbReference>
<keyword evidence="4" id="KW-0812">Transmembrane</keyword>
<dbReference type="Proteomes" id="UP001055091">
    <property type="component" value="Unassembled WGS sequence"/>
</dbReference>
<evidence type="ECO:0000256" key="4">
    <source>
        <dbReference type="SAM" id="Phobius"/>
    </source>
</evidence>